<reference evidence="2" key="1">
    <citation type="journal article" date="2011" name="Genome Biol.">
        <title>Comparative and functional genomics provide insights into the pathogenicity of dermatophytic fungi.</title>
        <authorList>
            <person name="Burmester A."/>
            <person name="Shelest E."/>
            <person name="Gloeckner G."/>
            <person name="Heddergott C."/>
            <person name="Schindler S."/>
            <person name="Staib P."/>
            <person name="Heidel A."/>
            <person name="Felder M."/>
            <person name="Petzold A."/>
            <person name="Szafranski K."/>
            <person name="Feuermann M."/>
            <person name="Pedruzzi I."/>
            <person name="Priebe S."/>
            <person name="Groth M."/>
            <person name="Winkler R."/>
            <person name="Li W."/>
            <person name="Kniemeyer O."/>
            <person name="Schroeckh V."/>
            <person name="Hertweck C."/>
            <person name="Hube B."/>
            <person name="White T.C."/>
            <person name="Platzer M."/>
            <person name="Guthke R."/>
            <person name="Heitman J."/>
            <person name="Woestemeyer J."/>
            <person name="Zipfel P.F."/>
            <person name="Monod M."/>
            <person name="Brakhage A.A."/>
        </authorList>
    </citation>
    <scope>NUCLEOTIDE SEQUENCE [LARGE SCALE GENOMIC DNA]</scope>
    <source>
        <strain evidence="2">HKI 0517</strain>
    </source>
</reference>
<dbReference type="RefSeq" id="XP_003019433.1">
    <property type="nucleotide sequence ID" value="XM_003019387.1"/>
</dbReference>
<dbReference type="AlphaFoldDB" id="D4DH92"/>
<evidence type="ECO:0000313" key="1">
    <source>
        <dbReference type="EMBL" id="EFE38788.1"/>
    </source>
</evidence>
<protein>
    <submittedName>
        <fullName evidence="1">Uncharacterized protein</fullName>
    </submittedName>
</protein>
<evidence type="ECO:0000313" key="2">
    <source>
        <dbReference type="Proteomes" id="UP000008383"/>
    </source>
</evidence>
<keyword evidence="2" id="KW-1185">Reference proteome</keyword>
<comment type="caution">
    <text evidence="1">The sequence shown here is derived from an EMBL/GenBank/DDBJ whole genome shotgun (WGS) entry which is preliminary data.</text>
</comment>
<dbReference type="HOGENOM" id="CLU_1918590_0_0_1"/>
<dbReference type="KEGG" id="tve:TRV_06547"/>
<dbReference type="GeneID" id="9577883"/>
<name>D4DH92_TRIVH</name>
<sequence length="132" mass="14746">MWLVREHSNLKAFTAYPNVKRASTAPFPNDMRKVALISDPSRLVPIASATLLKTRCSDPALKPLETLYMAGLGISKKSDWPRNEYVAETDESDSVRMDIGDDVIAMDSDEVDEHFESIYDLSSSSDSSDMRL</sequence>
<accession>D4DH92</accession>
<proteinExistence type="predicted"/>
<gene>
    <name evidence="1" type="ORF">TRV_06547</name>
</gene>
<dbReference type="Proteomes" id="UP000008383">
    <property type="component" value="Unassembled WGS sequence"/>
</dbReference>
<organism evidence="1 2">
    <name type="scientific">Trichophyton verrucosum (strain HKI 0517)</name>
    <dbReference type="NCBI Taxonomy" id="663202"/>
    <lineage>
        <taxon>Eukaryota</taxon>
        <taxon>Fungi</taxon>
        <taxon>Dikarya</taxon>
        <taxon>Ascomycota</taxon>
        <taxon>Pezizomycotina</taxon>
        <taxon>Eurotiomycetes</taxon>
        <taxon>Eurotiomycetidae</taxon>
        <taxon>Onygenales</taxon>
        <taxon>Arthrodermataceae</taxon>
        <taxon>Trichophyton</taxon>
    </lineage>
</organism>
<dbReference type="EMBL" id="ACYE01000374">
    <property type="protein sequence ID" value="EFE38788.1"/>
    <property type="molecule type" value="Genomic_DNA"/>
</dbReference>